<dbReference type="AlphaFoldDB" id="A0A6G1BLJ3"/>
<protein>
    <submittedName>
        <fullName evidence="2">Uncharacterized protein</fullName>
    </submittedName>
</protein>
<feature type="compositionally biased region" description="Acidic residues" evidence="1">
    <location>
        <begin position="22"/>
        <end position="31"/>
    </location>
</feature>
<feature type="region of interest" description="Disordered" evidence="1">
    <location>
        <begin position="1"/>
        <end position="67"/>
    </location>
</feature>
<dbReference type="EMBL" id="SPHZ02000012">
    <property type="protein sequence ID" value="KAF0888293.1"/>
    <property type="molecule type" value="Genomic_DNA"/>
</dbReference>
<comment type="caution">
    <text evidence="2">The sequence shown here is derived from an EMBL/GenBank/DDBJ whole genome shotgun (WGS) entry which is preliminary data.</text>
</comment>
<name>A0A6G1BLJ3_9ORYZ</name>
<proteinExistence type="predicted"/>
<gene>
    <name evidence="2" type="ORF">E2562_013737</name>
</gene>
<keyword evidence="3" id="KW-1185">Reference proteome</keyword>
<evidence type="ECO:0000313" key="3">
    <source>
        <dbReference type="Proteomes" id="UP000479710"/>
    </source>
</evidence>
<evidence type="ECO:0000313" key="2">
    <source>
        <dbReference type="EMBL" id="KAF0888293.1"/>
    </source>
</evidence>
<evidence type="ECO:0000256" key="1">
    <source>
        <dbReference type="SAM" id="MobiDB-lite"/>
    </source>
</evidence>
<dbReference type="OrthoDB" id="693753at2759"/>
<reference evidence="2 3" key="1">
    <citation type="submission" date="2019-11" db="EMBL/GenBank/DDBJ databases">
        <title>Whole genome sequence of Oryza granulata.</title>
        <authorList>
            <person name="Li W."/>
        </authorList>
    </citation>
    <scope>NUCLEOTIDE SEQUENCE [LARGE SCALE GENOMIC DNA]</scope>
    <source>
        <strain evidence="3">cv. Menghai</strain>
        <tissue evidence="2">Leaf</tissue>
    </source>
</reference>
<accession>A0A6G1BLJ3</accession>
<sequence>MSREDEGSESEYNPGLDKGTESDEDELELEEERIGQDVLEEEICKSTRPQKTCEKNKENQGQVRLHQRTGSRCYVAHRFSLDKMELEKRREAHEGEEPKSPTQIAAETLSQAKILVVVVTGRLSSSLPLTGVMTLASSSLGVGRAVVVVATARERGVVIAGHWPVALVGRAAEGQIFRMLISSGSVIFALEIFTWNT</sequence>
<organism evidence="2 3">
    <name type="scientific">Oryza meyeriana var. granulata</name>
    <dbReference type="NCBI Taxonomy" id="110450"/>
    <lineage>
        <taxon>Eukaryota</taxon>
        <taxon>Viridiplantae</taxon>
        <taxon>Streptophyta</taxon>
        <taxon>Embryophyta</taxon>
        <taxon>Tracheophyta</taxon>
        <taxon>Spermatophyta</taxon>
        <taxon>Magnoliopsida</taxon>
        <taxon>Liliopsida</taxon>
        <taxon>Poales</taxon>
        <taxon>Poaceae</taxon>
        <taxon>BOP clade</taxon>
        <taxon>Oryzoideae</taxon>
        <taxon>Oryzeae</taxon>
        <taxon>Oryzinae</taxon>
        <taxon>Oryza</taxon>
        <taxon>Oryza meyeriana</taxon>
    </lineage>
</organism>
<dbReference type="Proteomes" id="UP000479710">
    <property type="component" value="Unassembled WGS sequence"/>
</dbReference>